<dbReference type="RefSeq" id="WP_167022862.1">
    <property type="nucleotide sequence ID" value="NZ_CP050177.1"/>
</dbReference>
<evidence type="ECO:0000313" key="3">
    <source>
        <dbReference type="Proteomes" id="UP000501179"/>
    </source>
</evidence>
<dbReference type="Gene3D" id="3.20.20.70">
    <property type="entry name" value="Aldolase class I"/>
    <property type="match status" value="1"/>
</dbReference>
<dbReference type="InterPro" id="IPR018659">
    <property type="entry name" value="DUF2090"/>
</dbReference>
<dbReference type="InterPro" id="IPR013785">
    <property type="entry name" value="Aldolase_TIM"/>
</dbReference>
<sequence>MTGTVRDHSPSTPTYENLLICAVDHRASLESDLYGLTAPPTPAQAAKIAGDKLLVYEGVVDALPQLPGSTRAGLLIDEHYGATAAELASLTGRIDLAMPVEESGQEWFHFEYGEDWRRHAEYFPAAFSKILVRDNPRFGDSDRNAQAAKLSQVISWSREVGRPVILELLVPATPADLATVDGSADRYDREVRGAATVRVMEYLQDRGVEPAIWKVEGLESRADAEAVARTARRGGRAGRCVVLGRHAPREKLDRWLAIAAPVEGFVGFAIGRSIWWEALDHYVRGRTGRDEARAAVTEAYVGYARYYVRARAGEVNVPA</sequence>
<dbReference type="EMBL" id="CP050177">
    <property type="protein sequence ID" value="QIQ01242.1"/>
    <property type="molecule type" value="Genomic_DNA"/>
</dbReference>
<gene>
    <name evidence="2" type="ORF">HA039_02065</name>
</gene>
<dbReference type="AlphaFoldDB" id="A0A6G9GSL7"/>
<dbReference type="Proteomes" id="UP000501179">
    <property type="component" value="Chromosome"/>
</dbReference>
<evidence type="ECO:0000259" key="1">
    <source>
        <dbReference type="Pfam" id="PF09863"/>
    </source>
</evidence>
<protein>
    <submittedName>
        <fullName evidence="2">DUF2090 domain-containing protein</fullName>
    </submittedName>
</protein>
<name>A0A6G9GSL7_9ACTN</name>
<evidence type="ECO:0000313" key="2">
    <source>
        <dbReference type="EMBL" id="QIQ01242.1"/>
    </source>
</evidence>
<feature type="domain" description="DUF2090" evidence="1">
    <location>
        <begin position="11"/>
        <end position="302"/>
    </location>
</feature>
<dbReference type="KEGG" id="slia:HA039_02065"/>
<proteinExistence type="predicted"/>
<reference evidence="2 3" key="1">
    <citation type="submission" date="2020-03" db="EMBL/GenBank/DDBJ databases">
        <title>A novel species.</title>
        <authorList>
            <person name="Gao J."/>
        </authorList>
    </citation>
    <scope>NUCLEOTIDE SEQUENCE [LARGE SCALE GENOMIC DNA]</scope>
    <source>
        <strain evidence="2 3">QMT-12</strain>
    </source>
</reference>
<accession>A0A6G9GSL7</accession>
<organism evidence="2 3">
    <name type="scientific">Streptomyces liangshanensis</name>
    <dbReference type="NCBI Taxonomy" id="2717324"/>
    <lineage>
        <taxon>Bacteria</taxon>
        <taxon>Bacillati</taxon>
        <taxon>Actinomycetota</taxon>
        <taxon>Actinomycetes</taxon>
        <taxon>Kitasatosporales</taxon>
        <taxon>Streptomycetaceae</taxon>
        <taxon>Streptomyces</taxon>
    </lineage>
</organism>
<keyword evidence="3" id="KW-1185">Reference proteome</keyword>
<dbReference type="Pfam" id="PF09863">
    <property type="entry name" value="DUF2090"/>
    <property type="match status" value="1"/>
</dbReference>